<dbReference type="GO" id="GO:0006424">
    <property type="term" value="P:glutamyl-tRNA aminoacylation"/>
    <property type="evidence" value="ECO:0007669"/>
    <property type="project" value="UniProtKB-UniRule"/>
</dbReference>
<comment type="catalytic activity">
    <reaction evidence="8">
        <text>tRNA(Glu) + L-glutamate + ATP = L-glutamyl-tRNA(Glu) + AMP + diphosphate</text>
        <dbReference type="Rhea" id="RHEA:23540"/>
        <dbReference type="Rhea" id="RHEA-COMP:9663"/>
        <dbReference type="Rhea" id="RHEA-COMP:9680"/>
        <dbReference type="ChEBI" id="CHEBI:29985"/>
        <dbReference type="ChEBI" id="CHEBI:30616"/>
        <dbReference type="ChEBI" id="CHEBI:33019"/>
        <dbReference type="ChEBI" id="CHEBI:78442"/>
        <dbReference type="ChEBI" id="CHEBI:78520"/>
        <dbReference type="ChEBI" id="CHEBI:456215"/>
        <dbReference type="EC" id="6.1.1.17"/>
    </reaction>
</comment>
<evidence type="ECO:0000256" key="2">
    <source>
        <dbReference type="ARBA" id="ARBA00022490"/>
    </source>
</evidence>
<dbReference type="PRINTS" id="PR00987">
    <property type="entry name" value="TRNASYNTHGLU"/>
</dbReference>
<dbReference type="InterPro" id="IPR020058">
    <property type="entry name" value="Glu/Gln-tRNA-synth_Ib_cat-dom"/>
</dbReference>
<protein>
    <recommendedName>
        <fullName evidence="8">Glutamate--tRNA ligase</fullName>
        <ecNumber evidence="8">6.1.1.17</ecNumber>
    </recommendedName>
    <alternativeName>
        <fullName evidence="8">Glutamyl-tRNA synthetase</fullName>
        <shortName evidence="8">GluRS</shortName>
    </alternativeName>
</protein>
<dbReference type="AlphaFoldDB" id="A0A222MX04"/>
<proteinExistence type="inferred from homology"/>
<dbReference type="InterPro" id="IPR014729">
    <property type="entry name" value="Rossmann-like_a/b/a_fold"/>
</dbReference>
<dbReference type="OrthoDB" id="9807503at2"/>
<comment type="subcellular location">
    <subcellularLocation>
        <location evidence="8">Cytoplasm</location>
    </subcellularLocation>
</comment>
<evidence type="ECO:0000256" key="5">
    <source>
        <dbReference type="ARBA" id="ARBA00022840"/>
    </source>
</evidence>
<evidence type="ECO:0000256" key="1">
    <source>
        <dbReference type="ARBA" id="ARBA00007894"/>
    </source>
</evidence>
<dbReference type="EC" id="6.1.1.17" evidence="8"/>
<dbReference type="SUPFAM" id="SSF48163">
    <property type="entry name" value="An anticodon-binding domain of class I aminoacyl-tRNA synthetases"/>
    <property type="match status" value="1"/>
</dbReference>
<keyword evidence="3 8" id="KW-0436">Ligase</keyword>
<dbReference type="InterPro" id="IPR045462">
    <property type="entry name" value="aa-tRNA-synth_I_cd-bd"/>
</dbReference>
<comment type="function">
    <text evidence="8">Catalyzes the attachment of glutamate to tRNA(Glu) in a two-step reaction: glutamate is first activated by ATP to form Glu-AMP and then transferred to the acceptor end of tRNA(Glu).</text>
</comment>
<evidence type="ECO:0000256" key="4">
    <source>
        <dbReference type="ARBA" id="ARBA00022741"/>
    </source>
</evidence>
<dbReference type="InterPro" id="IPR049940">
    <property type="entry name" value="GluQ/Sye"/>
</dbReference>
<evidence type="ECO:0000259" key="9">
    <source>
        <dbReference type="Pfam" id="PF00749"/>
    </source>
</evidence>
<name>A0A222MX04_9BACT</name>
<evidence type="ECO:0000256" key="7">
    <source>
        <dbReference type="ARBA" id="ARBA00023146"/>
    </source>
</evidence>
<dbReference type="InterPro" id="IPR004527">
    <property type="entry name" value="Glu-tRNA-ligase_bac/mito"/>
</dbReference>
<keyword evidence="2 8" id="KW-0963">Cytoplasm</keyword>
<keyword evidence="6 8" id="KW-0648">Protein biosynthesis</keyword>
<dbReference type="GO" id="GO:0000049">
    <property type="term" value="F:tRNA binding"/>
    <property type="evidence" value="ECO:0007669"/>
    <property type="project" value="InterPro"/>
</dbReference>
<accession>A0A222MX04</accession>
<dbReference type="Pfam" id="PF19269">
    <property type="entry name" value="Anticodon_2"/>
    <property type="match status" value="1"/>
</dbReference>
<dbReference type="InterPro" id="IPR000924">
    <property type="entry name" value="Glu/Gln-tRNA-synth"/>
</dbReference>
<gene>
    <name evidence="11" type="primary">gltX1</name>
    <name evidence="8" type="synonym">gltX</name>
    <name evidence="11" type="ORF">CAV_0495</name>
</gene>
<reference evidence="11 12" key="1">
    <citation type="submission" date="2017-07" db="EMBL/GenBank/DDBJ databases">
        <title>Analysis of two Campylobacter avium genomes and identification of a novel hippuricase gene.</title>
        <authorList>
            <person name="Miller W.G."/>
            <person name="Chapman M.H."/>
            <person name="Yee E."/>
            <person name="Revez J."/>
            <person name="Bono J.L."/>
            <person name="Rossi M."/>
        </authorList>
    </citation>
    <scope>NUCLEOTIDE SEQUENCE [LARGE SCALE GENOMIC DNA]</scope>
    <source>
        <strain evidence="11 12">LMG 24591</strain>
    </source>
</reference>
<keyword evidence="7 8" id="KW-0030">Aminoacyl-tRNA synthetase</keyword>
<dbReference type="InterPro" id="IPR020751">
    <property type="entry name" value="aa-tRNA-synth_I_codon-bd_sub2"/>
</dbReference>
<dbReference type="NCBIfam" id="TIGR00464">
    <property type="entry name" value="gltX_bact"/>
    <property type="match status" value="1"/>
</dbReference>
<feature type="binding site" evidence="8">
    <location>
        <position position="238"/>
    </location>
    <ligand>
        <name>ATP</name>
        <dbReference type="ChEBI" id="CHEBI:30616"/>
    </ligand>
</feature>
<evidence type="ECO:0000256" key="6">
    <source>
        <dbReference type="ARBA" id="ARBA00022917"/>
    </source>
</evidence>
<evidence type="ECO:0000313" key="11">
    <source>
        <dbReference type="EMBL" id="ASQ30162.1"/>
    </source>
</evidence>
<comment type="similarity">
    <text evidence="1 8">Belongs to the class-I aminoacyl-tRNA synthetase family. Glutamate--tRNA ligase type 1 subfamily.</text>
</comment>
<dbReference type="HAMAP" id="MF_00022">
    <property type="entry name" value="Glu_tRNA_synth_type1"/>
    <property type="match status" value="1"/>
</dbReference>
<dbReference type="PROSITE" id="PS00178">
    <property type="entry name" value="AA_TRNA_LIGASE_I"/>
    <property type="match status" value="1"/>
</dbReference>
<dbReference type="GO" id="GO:0004818">
    <property type="term" value="F:glutamate-tRNA ligase activity"/>
    <property type="evidence" value="ECO:0007669"/>
    <property type="project" value="UniProtKB-UniRule"/>
</dbReference>
<organism evidence="11 12">
    <name type="scientific">Campylobacter avium LMG 24591</name>
    <dbReference type="NCBI Taxonomy" id="522484"/>
    <lineage>
        <taxon>Bacteria</taxon>
        <taxon>Pseudomonadati</taxon>
        <taxon>Campylobacterota</taxon>
        <taxon>Epsilonproteobacteria</taxon>
        <taxon>Campylobacterales</taxon>
        <taxon>Campylobacteraceae</taxon>
        <taxon>Campylobacter</taxon>
    </lineage>
</organism>
<dbReference type="Gene3D" id="1.10.10.350">
    <property type="match status" value="1"/>
</dbReference>
<evidence type="ECO:0000259" key="10">
    <source>
        <dbReference type="Pfam" id="PF19269"/>
    </source>
</evidence>
<keyword evidence="5 8" id="KW-0067">ATP-binding</keyword>
<dbReference type="KEGG" id="cavi:CAV_0495"/>
<dbReference type="SUPFAM" id="SSF52374">
    <property type="entry name" value="Nucleotidylyl transferase"/>
    <property type="match status" value="1"/>
</dbReference>
<dbReference type="Proteomes" id="UP000201169">
    <property type="component" value="Chromosome"/>
</dbReference>
<dbReference type="InterPro" id="IPR008925">
    <property type="entry name" value="aa_tRNA-synth_I_cd-bd_sf"/>
</dbReference>
<evidence type="ECO:0000256" key="3">
    <source>
        <dbReference type="ARBA" id="ARBA00022598"/>
    </source>
</evidence>
<dbReference type="EMBL" id="CP022347">
    <property type="protein sequence ID" value="ASQ30162.1"/>
    <property type="molecule type" value="Genomic_DNA"/>
</dbReference>
<dbReference type="GO" id="GO:0005524">
    <property type="term" value="F:ATP binding"/>
    <property type="evidence" value="ECO:0007669"/>
    <property type="project" value="UniProtKB-UniRule"/>
</dbReference>
<dbReference type="InterPro" id="IPR001412">
    <property type="entry name" value="aa-tRNA-synth_I_CS"/>
</dbReference>
<dbReference type="PANTHER" id="PTHR43311">
    <property type="entry name" value="GLUTAMATE--TRNA LIGASE"/>
    <property type="match status" value="1"/>
</dbReference>
<sequence length="439" mass="50981">MYRFAPSPTGDLHIGNLRAAIFNYICAKQNNSDFILRIEDTDKARNIPEKIDEIQEILRLFGLEWQHYYVQSENLKFHRQMALKLLSEKKAFACFCTEEELSKKKEEAKKANKAYRYDGKCENLADIEVLENEKPFVIRLKKPENDMIFEDFIKGTLKFSPKDIDSFVIMRVDKTPTYNFACAVDDMLEGVSCVIRGEDHVSNTPKQEHIRASLGYDKKMTYAHLPIILNENGLKMSKREAHSSVKWLLDEGILPAAIANYLILLGNKTPVEIFDINEALQWFDLKKVSKAPAKFDMKKLLQINREHIKRLDDESLCKALAYEKELKKEYATLAKFYTQESSTIKEIKEKLDLIFTKQAFSEFKDEISLLSKLLKDYDFASEYEDFKKDLMQKSGLKGKNFFMPLRLLLTNSTHGPDLNELYALLKPFLKDIIKEKNVS</sequence>
<dbReference type="Pfam" id="PF00749">
    <property type="entry name" value="tRNA-synt_1c"/>
    <property type="match status" value="1"/>
</dbReference>
<comment type="subunit">
    <text evidence="8">Monomer.</text>
</comment>
<keyword evidence="12" id="KW-1185">Reference proteome</keyword>
<dbReference type="Gene3D" id="3.40.50.620">
    <property type="entry name" value="HUPs"/>
    <property type="match status" value="1"/>
</dbReference>
<keyword evidence="4 8" id="KW-0547">Nucleotide-binding</keyword>
<feature type="domain" description="Aminoacyl-tRNA synthetase class I anticodon-binding" evidence="10">
    <location>
        <begin position="323"/>
        <end position="425"/>
    </location>
</feature>
<comment type="caution">
    <text evidence="8">Lacks conserved residue(s) required for the propagation of feature annotation.</text>
</comment>
<feature type="short sequence motif" description="'HIGH' region" evidence="8">
    <location>
        <begin position="6"/>
        <end position="16"/>
    </location>
</feature>
<dbReference type="RefSeq" id="WP_094324942.1">
    <property type="nucleotide sequence ID" value="NZ_CP022347.1"/>
</dbReference>
<dbReference type="GO" id="GO:0005829">
    <property type="term" value="C:cytosol"/>
    <property type="evidence" value="ECO:0007669"/>
    <property type="project" value="TreeGrafter"/>
</dbReference>
<feature type="short sequence motif" description="'KMSKS' region" evidence="8">
    <location>
        <begin position="235"/>
        <end position="239"/>
    </location>
</feature>
<evidence type="ECO:0000313" key="12">
    <source>
        <dbReference type="Proteomes" id="UP000201169"/>
    </source>
</evidence>
<evidence type="ECO:0000256" key="8">
    <source>
        <dbReference type="HAMAP-Rule" id="MF_00022"/>
    </source>
</evidence>
<feature type="domain" description="Glutamyl/glutaminyl-tRNA synthetase class Ib catalytic" evidence="9">
    <location>
        <begin position="3"/>
        <end position="300"/>
    </location>
</feature>
<dbReference type="PANTHER" id="PTHR43311:SF2">
    <property type="entry name" value="GLUTAMATE--TRNA LIGASE, MITOCHONDRIAL-RELATED"/>
    <property type="match status" value="1"/>
</dbReference>